<proteinExistence type="predicted"/>
<dbReference type="CDD" id="cd14667">
    <property type="entry name" value="3D_containing_proteins"/>
    <property type="match status" value="1"/>
</dbReference>
<feature type="coiled-coil region" evidence="1">
    <location>
        <begin position="24"/>
        <end position="88"/>
    </location>
</feature>
<dbReference type="EMBL" id="BK032734">
    <property type="protein sequence ID" value="DAF57418.1"/>
    <property type="molecule type" value="Genomic_DNA"/>
</dbReference>
<keyword evidence="2" id="KW-0812">Transmembrane</keyword>
<dbReference type="InterPro" id="IPR059180">
    <property type="entry name" value="3D_YorM"/>
</dbReference>
<keyword evidence="1" id="KW-0175">Coiled coil</keyword>
<evidence type="ECO:0000256" key="1">
    <source>
        <dbReference type="SAM" id="Coils"/>
    </source>
</evidence>
<evidence type="ECO:0000256" key="2">
    <source>
        <dbReference type="SAM" id="Phobius"/>
    </source>
</evidence>
<name>A0A8S5T3R4_9CAUD</name>
<protein>
    <submittedName>
        <fullName evidence="3">Lytic transglycosylase</fullName>
    </submittedName>
</protein>
<feature type="transmembrane region" description="Helical" evidence="2">
    <location>
        <begin position="7"/>
        <end position="27"/>
    </location>
</feature>
<keyword evidence="2" id="KW-1133">Transmembrane helix</keyword>
<organism evidence="3">
    <name type="scientific">Myoviridae sp. ctqfO1</name>
    <dbReference type="NCBI Taxonomy" id="2827710"/>
    <lineage>
        <taxon>Viruses</taxon>
        <taxon>Duplodnaviria</taxon>
        <taxon>Heunggongvirae</taxon>
        <taxon>Uroviricota</taxon>
        <taxon>Caudoviricetes</taxon>
    </lineage>
</organism>
<accession>A0A8S5T3R4</accession>
<keyword evidence="2" id="KW-0472">Membrane</keyword>
<evidence type="ECO:0000313" key="3">
    <source>
        <dbReference type="EMBL" id="DAF57418.1"/>
    </source>
</evidence>
<reference evidence="3" key="1">
    <citation type="journal article" date="2021" name="Proc. Natl. Acad. Sci. U.S.A.">
        <title>A Catalog of Tens of Thousands of Viruses from Human Metagenomes Reveals Hidden Associations with Chronic Diseases.</title>
        <authorList>
            <person name="Tisza M.J."/>
            <person name="Buck C.B."/>
        </authorList>
    </citation>
    <scope>NUCLEOTIDE SEQUENCE</scope>
    <source>
        <strain evidence="3">CtqfO1</strain>
    </source>
</reference>
<sequence>MTRVNKYVKYAILVILLSISMFIVIGIENQKEELEKTVDKQQQMLYDNEKELTEMKVELQRINDLLYIEQQEKQNMEVKREEEKSEQGEAAVFEITHYTHTGNNTASGAYPVAGRTVACNSLPLGTIVEINGKDFVVEDRGGMGGNVIDIFVDSESEAIQKGRYTTTVYVKG</sequence>